<dbReference type="CDD" id="cd06960">
    <property type="entry name" value="NR_DBD_HNF4A"/>
    <property type="match status" value="1"/>
</dbReference>
<dbReference type="PROSITE" id="PS51030">
    <property type="entry name" value="NUCLEAR_REC_DBD_2"/>
    <property type="match status" value="1"/>
</dbReference>
<dbReference type="GO" id="GO:0005634">
    <property type="term" value="C:nucleus"/>
    <property type="evidence" value="ECO:0007669"/>
    <property type="project" value="UniProtKB-SubCell"/>
</dbReference>
<dbReference type="InterPro" id="IPR049636">
    <property type="entry name" value="HNF4-like_DBD"/>
</dbReference>
<reference evidence="12" key="1">
    <citation type="submission" date="2016-11" db="UniProtKB">
        <authorList>
            <consortium name="WormBaseParasite"/>
        </authorList>
    </citation>
    <scope>IDENTIFICATION</scope>
</reference>
<dbReference type="GO" id="GO:0000978">
    <property type="term" value="F:RNA polymerase II cis-regulatory region sequence-specific DNA binding"/>
    <property type="evidence" value="ECO:0007669"/>
    <property type="project" value="InterPro"/>
</dbReference>
<evidence type="ECO:0000256" key="2">
    <source>
        <dbReference type="ARBA" id="ARBA00022723"/>
    </source>
</evidence>
<dbReference type="PANTHER" id="PTHR46011">
    <property type="entry name" value="NUCLEAR HORMONE RECEPTOR FAMILY MEMBER NHR-86-RELATED"/>
    <property type="match status" value="1"/>
</dbReference>
<dbReference type="GO" id="GO:0008270">
    <property type="term" value="F:zinc ion binding"/>
    <property type="evidence" value="ECO:0007669"/>
    <property type="project" value="UniProtKB-KW"/>
</dbReference>
<evidence type="ECO:0000256" key="8">
    <source>
        <dbReference type="ARBA" id="ARBA00023170"/>
    </source>
</evidence>
<keyword evidence="7" id="KW-0804">Transcription</keyword>
<protein>
    <submittedName>
        <fullName evidence="12">Nuclear receptor domain-containing protein</fullName>
    </submittedName>
</protein>
<dbReference type="WBParaSite" id="MhA1_Contig1462.frz3.gene15">
    <property type="protein sequence ID" value="MhA1_Contig1462.frz3.gene15"/>
    <property type="gene ID" value="MhA1_Contig1462.frz3.gene15"/>
</dbReference>
<keyword evidence="5" id="KW-0805">Transcription regulation</keyword>
<dbReference type="Gene3D" id="3.30.50.10">
    <property type="entry name" value="Erythroid Transcription Factor GATA-1, subunit A"/>
    <property type="match status" value="1"/>
</dbReference>
<dbReference type="GO" id="GO:0003700">
    <property type="term" value="F:DNA-binding transcription factor activity"/>
    <property type="evidence" value="ECO:0007669"/>
    <property type="project" value="InterPro"/>
</dbReference>
<accession>A0A1I8B6U2</accession>
<organism evidence="11 12">
    <name type="scientific">Meloidogyne hapla</name>
    <name type="common">Root-knot nematode worm</name>
    <dbReference type="NCBI Taxonomy" id="6305"/>
    <lineage>
        <taxon>Eukaryota</taxon>
        <taxon>Metazoa</taxon>
        <taxon>Ecdysozoa</taxon>
        <taxon>Nematoda</taxon>
        <taxon>Chromadorea</taxon>
        <taxon>Rhabditida</taxon>
        <taxon>Tylenchina</taxon>
        <taxon>Tylenchomorpha</taxon>
        <taxon>Tylenchoidea</taxon>
        <taxon>Meloidogynidae</taxon>
        <taxon>Meloidogyninae</taxon>
        <taxon>Meloidogyne</taxon>
    </lineage>
</organism>
<evidence type="ECO:0000313" key="11">
    <source>
        <dbReference type="Proteomes" id="UP000095281"/>
    </source>
</evidence>
<evidence type="ECO:0000256" key="7">
    <source>
        <dbReference type="ARBA" id="ARBA00023163"/>
    </source>
</evidence>
<keyword evidence="4" id="KW-0862">Zinc</keyword>
<feature type="domain" description="Nuclear receptor" evidence="10">
    <location>
        <begin position="29"/>
        <end position="105"/>
    </location>
</feature>
<keyword evidence="8" id="KW-0675">Receptor</keyword>
<evidence type="ECO:0000259" key="10">
    <source>
        <dbReference type="PROSITE" id="PS51030"/>
    </source>
</evidence>
<dbReference type="Pfam" id="PF00105">
    <property type="entry name" value="zf-C4"/>
    <property type="match status" value="1"/>
</dbReference>
<sequence length="263" mass="29817">MNSSKNSEPSNNDLTCIPTSSSTSDMSNQRICSICSGPSNGFYFGVLSCRACASFYRRSALEKRKFLCRRFNNCNIIADGMRNSCRACRLRRCLEAGMDIECSTNQSAIENTILDIDASSTNTSLISDDQNKFHVNISFDKTLPTINHYLNSLHNMEVGYKALSSVLGKWDPNHLDESHVYYIKLGEYIKIRRGEAMLVLSLIREHFPEFDKLSGQTQIKTFPEQNTNEINQLIIHPGCVIDGRRIELFIGEDAIQCFDDQKR</sequence>
<evidence type="ECO:0000313" key="12">
    <source>
        <dbReference type="WBParaSite" id="MhA1_Contig1462.frz3.gene15"/>
    </source>
</evidence>
<keyword evidence="9" id="KW-0539">Nucleus</keyword>
<dbReference type="SMART" id="SM00399">
    <property type="entry name" value="ZnF_C4"/>
    <property type="match status" value="1"/>
</dbReference>
<proteinExistence type="predicted"/>
<evidence type="ECO:0000256" key="4">
    <source>
        <dbReference type="ARBA" id="ARBA00022833"/>
    </source>
</evidence>
<dbReference type="AlphaFoldDB" id="A0A1I8B6U2"/>
<evidence type="ECO:0000256" key="6">
    <source>
        <dbReference type="ARBA" id="ARBA00023125"/>
    </source>
</evidence>
<evidence type="ECO:0000256" key="9">
    <source>
        <dbReference type="ARBA" id="ARBA00023242"/>
    </source>
</evidence>
<dbReference type="InterPro" id="IPR013088">
    <property type="entry name" value="Znf_NHR/GATA"/>
</dbReference>
<dbReference type="Proteomes" id="UP000095281">
    <property type="component" value="Unplaced"/>
</dbReference>
<evidence type="ECO:0000256" key="3">
    <source>
        <dbReference type="ARBA" id="ARBA00022771"/>
    </source>
</evidence>
<name>A0A1I8B6U2_MELHA</name>
<keyword evidence="3" id="KW-0863">Zinc-finger</keyword>
<evidence type="ECO:0000256" key="1">
    <source>
        <dbReference type="ARBA" id="ARBA00004123"/>
    </source>
</evidence>
<dbReference type="PRINTS" id="PR00047">
    <property type="entry name" value="STROIDFINGER"/>
</dbReference>
<keyword evidence="6" id="KW-0238">DNA-binding</keyword>
<evidence type="ECO:0000256" key="5">
    <source>
        <dbReference type="ARBA" id="ARBA00023015"/>
    </source>
</evidence>
<keyword evidence="11" id="KW-1185">Reference proteome</keyword>
<comment type="subcellular location">
    <subcellularLocation>
        <location evidence="1">Nucleus</location>
    </subcellularLocation>
</comment>
<dbReference type="InterPro" id="IPR001628">
    <property type="entry name" value="Znf_hrmn_rcpt"/>
</dbReference>
<dbReference type="SUPFAM" id="SSF57716">
    <property type="entry name" value="Glucocorticoid receptor-like (DNA-binding domain)"/>
    <property type="match status" value="1"/>
</dbReference>
<keyword evidence="2" id="KW-0479">Metal-binding</keyword>